<proteinExistence type="predicted"/>
<sequence>MRHSSNRSGKIPDPGSLSGNETMVMDVPVKVPHTNSVLLSLVRGIGADWDIDYELELGLTVDLPLIGDFTISITSRGEIKLPSLSNLWKNE</sequence>
<accession>A0ACC0Q5Y4</accession>
<organism evidence="1 2">
    <name type="scientific">Rhododendron molle</name>
    <name type="common">Chinese azalea</name>
    <name type="synonym">Azalea mollis</name>
    <dbReference type="NCBI Taxonomy" id="49168"/>
    <lineage>
        <taxon>Eukaryota</taxon>
        <taxon>Viridiplantae</taxon>
        <taxon>Streptophyta</taxon>
        <taxon>Embryophyta</taxon>
        <taxon>Tracheophyta</taxon>
        <taxon>Spermatophyta</taxon>
        <taxon>Magnoliopsida</taxon>
        <taxon>eudicotyledons</taxon>
        <taxon>Gunneridae</taxon>
        <taxon>Pentapetalae</taxon>
        <taxon>asterids</taxon>
        <taxon>Ericales</taxon>
        <taxon>Ericaceae</taxon>
        <taxon>Ericoideae</taxon>
        <taxon>Rhodoreae</taxon>
        <taxon>Rhododendron</taxon>
    </lineage>
</organism>
<evidence type="ECO:0000313" key="2">
    <source>
        <dbReference type="Proteomes" id="UP001062846"/>
    </source>
</evidence>
<name>A0ACC0Q5Y4_RHOML</name>
<keyword evidence="2" id="KW-1185">Reference proteome</keyword>
<dbReference type="EMBL" id="CM046388">
    <property type="protein sequence ID" value="KAI8572774.1"/>
    <property type="molecule type" value="Genomic_DNA"/>
</dbReference>
<comment type="caution">
    <text evidence="1">The sequence shown here is derived from an EMBL/GenBank/DDBJ whole genome shotgun (WGS) entry which is preliminary data.</text>
</comment>
<reference evidence="1" key="1">
    <citation type="submission" date="2022-02" db="EMBL/GenBank/DDBJ databases">
        <title>Plant Genome Project.</title>
        <authorList>
            <person name="Zhang R.-G."/>
        </authorList>
    </citation>
    <scope>NUCLEOTIDE SEQUENCE</scope>
    <source>
        <strain evidence="1">AT1</strain>
    </source>
</reference>
<protein>
    <submittedName>
        <fullName evidence="1">Uncharacterized protein</fullName>
    </submittedName>
</protein>
<evidence type="ECO:0000313" key="1">
    <source>
        <dbReference type="EMBL" id="KAI8572774.1"/>
    </source>
</evidence>
<dbReference type="Proteomes" id="UP001062846">
    <property type="component" value="Chromosome 1"/>
</dbReference>
<gene>
    <name evidence="1" type="ORF">RHMOL_Rhmol01G0226600</name>
</gene>